<evidence type="ECO:0000256" key="3">
    <source>
        <dbReference type="ARBA" id="ARBA00023136"/>
    </source>
</evidence>
<evidence type="ECO:0000256" key="2">
    <source>
        <dbReference type="ARBA" id="ARBA00022729"/>
    </source>
</evidence>
<feature type="region of interest" description="Disordered" evidence="5">
    <location>
        <begin position="121"/>
        <end position="148"/>
    </location>
</feature>
<evidence type="ECO:0000259" key="7">
    <source>
        <dbReference type="PROSITE" id="PS51724"/>
    </source>
</evidence>
<keyword evidence="3" id="KW-0472">Membrane</keyword>
<feature type="compositionally biased region" description="Basic and acidic residues" evidence="5">
    <location>
        <begin position="508"/>
        <end position="534"/>
    </location>
</feature>
<feature type="domain" description="SPOR" evidence="7">
    <location>
        <begin position="570"/>
        <end position="648"/>
    </location>
</feature>
<gene>
    <name evidence="8" type="ORF">G3569_06455</name>
</gene>
<keyword evidence="2 6" id="KW-0732">Signal</keyword>
<feature type="compositionally biased region" description="Basic and acidic residues" evidence="5">
    <location>
        <begin position="475"/>
        <end position="491"/>
    </location>
</feature>
<feature type="region of interest" description="Disordered" evidence="5">
    <location>
        <begin position="183"/>
        <end position="224"/>
    </location>
</feature>
<feature type="compositionally biased region" description="Gly residues" evidence="5">
    <location>
        <begin position="186"/>
        <end position="211"/>
    </location>
</feature>
<dbReference type="Pfam" id="PF05036">
    <property type="entry name" value="SPOR"/>
    <property type="match status" value="1"/>
</dbReference>
<dbReference type="AlphaFoldDB" id="A0A6M1SVM6"/>
<dbReference type="InterPro" id="IPR007730">
    <property type="entry name" value="SPOR-like_dom"/>
</dbReference>
<dbReference type="GO" id="GO:0015627">
    <property type="term" value="C:type II protein secretion system complex"/>
    <property type="evidence" value="ECO:0007669"/>
    <property type="project" value="TreeGrafter"/>
</dbReference>
<feature type="region of interest" description="Disordered" evidence="5">
    <location>
        <begin position="449"/>
        <end position="573"/>
    </location>
</feature>
<dbReference type="EMBL" id="JAALLS010000006">
    <property type="protein sequence ID" value="NGP87988.1"/>
    <property type="molecule type" value="Genomic_DNA"/>
</dbReference>
<feature type="compositionally biased region" description="Polar residues" evidence="5">
    <location>
        <begin position="121"/>
        <end position="131"/>
    </location>
</feature>
<dbReference type="InterPro" id="IPR036680">
    <property type="entry name" value="SPOR-like_sf"/>
</dbReference>
<dbReference type="PANTHER" id="PTHR30332:SF24">
    <property type="entry name" value="SECRETIN GSPD-RELATED"/>
    <property type="match status" value="1"/>
</dbReference>
<evidence type="ECO:0000256" key="4">
    <source>
        <dbReference type="RuleBase" id="RU004003"/>
    </source>
</evidence>
<evidence type="ECO:0000313" key="8">
    <source>
        <dbReference type="EMBL" id="NGP87988.1"/>
    </source>
</evidence>
<feature type="compositionally biased region" description="Basic and acidic residues" evidence="5">
    <location>
        <begin position="449"/>
        <end position="464"/>
    </location>
</feature>
<dbReference type="InterPro" id="IPR050810">
    <property type="entry name" value="Bact_Secretion_Sys_Channel"/>
</dbReference>
<dbReference type="InterPro" id="IPR004846">
    <property type="entry name" value="T2SS/T3SS_dom"/>
</dbReference>
<comment type="similarity">
    <text evidence="4">Belongs to the bacterial secretin family.</text>
</comment>
<feature type="compositionally biased region" description="Acidic residues" evidence="5">
    <location>
        <begin position="492"/>
        <end position="507"/>
    </location>
</feature>
<evidence type="ECO:0000256" key="6">
    <source>
        <dbReference type="SAM" id="SignalP"/>
    </source>
</evidence>
<dbReference type="Proteomes" id="UP000479132">
    <property type="component" value="Unassembled WGS sequence"/>
</dbReference>
<dbReference type="PROSITE" id="PS51724">
    <property type="entry name" value="SPOR"/>
    <property type="match status" value="1"/>
</dbReference>
<protein>
    <recommendedName>
        <fullName evidence="7">SPOR domain-containing protein</fullName>
    </recommendedName>
</protein>
<evidence type="ECO:0000256" key="5">
    <source>
        <dbReference type="SAM" id="MobiDB-lite"/>
    </source>
</evidence>
<dbReference type="RefSeq" id="WP_165267259.1">
    <property type="nucleotide sequence ID" value="NZ_JAALLS010000006.1"/>
</dbReference>
<name>A0A6M1SVM6_9BACT</name>
<dbReference type="Gene3D" id="3.30.70.1070">
    <property type="entry name" value="Sporulation related repeat"/>
    <property type="match status" value="1"/>
</dbReference>
<feature type="chain" id="PRO_5027078825" description="SPOR domain-containing protein" evidence="6">
    <location>
        <begin position="27"/>
        <end position="648"/>
    </location>
</feature>
<dbReference type="PANTHER" id="PTHR30332">
    <property type="entry name" value="PROBABLE GENERAL SECRETION PATHWAY PROTEIN D"/>
    <property type="match status" value="1"/>
</dbReference>
<dbReference type="GO" id="GO:0042834">
    <property type="term" value="F:peptidoglycan binding"/>
    <property type="evidence" value="ECO:0007669"/>
    <property type="project" value="InterPro"/>
</dbReference>
<reference evidence="8 9" key="1">
    <citation type="submission" date="2020-02" db="EMBL/GenBank/DDBJ databases">
        <title>Aliifodinibius halophilus 2W32, complete genome.</title>
        <authorList>
            <person name="Li Y."/>
            <person name="Wu S."/>
        </authorList>
    </citation>
    <scope>NUCLEOTIDE SEQUENCE [LARGE SCALE GENOMIC DNA]</scope>
    <source>
        <strain evidence="8 9">2W32</strain>
    </source>
</reference>
<comment type="subcellular location">
    <subcellularLocation>
        <location evidence="1">Membrane</location>
    </subcellularLocation>
</comment>
<evidence type="ECO:0000256" key="1">
    <source>
        <dbReference type="ARBA" id="ARBA00004370"/>
    </source>
</evidence>
<organism evidence="8 9">
    <name type="scientific">Fodinibius halophilus</name>
    <dbReference type="NCBI Taxonomy" id="1736908"/>
    <lineage>
        <taxon>Bacteria</taxon>
        <taxon>Pseudomonadati</taxon>
        <taxon>Balneolota</taxon>
        <taxon>Balneolia</taxon>
        <taxon>Balneolales</taxon>
        <taxon>Balneolaceae</taxon>
        <taxon>Fodinibius</taxon>
    </lineage>
</organism>
<keyword evidence="9" id="KW-1185">Reference proteome</keyword>
<comment type="caution">
    <text evidence="8">The sequence shown here is derived from an EMBL/GenBank/DDBJ whole genome shotgun (WGS) entry which is preliminary data.</text>
</comment>
<dbReference type="GO" id="GO:0016020">
    <property type="term" value="C:membrane"/>
    <property type="evidence" value="ECO:0007669"/>
    <property type="project" value="UniProtKB-SubCell"/>
</dbReference>
<dbReference type="SUPFAM" id="SSF110997">
    <property type="entry name" value="Sporulation related repeat"/>
    <property type="match status" value="1"/>
</dbReference>
<sequence length="648" mass="71895">MRFSILKIFTSLLFATLFIISSVANAQNRDNLPAEYREYTNPEEVVTFDRSTSFNRALDVINDFAQRYRNKIVIDRAQTEGNIGISVPPMHWMDALKLILKVKNRTLLEQKDFFEIVTIQSQQSPSQKQTATGGGGGQGQQQGPVATTKTHEVRINAIFFEGNRRALQEIGVDWSTISENVPDAILGGGDSGGGSGGGRGGGSGEGSGGGQIPNSNFDGNGPFVQVNSKGAQNVSQEVFNAVINVGEIGNTGINVQALFSAFEADNLGEILASPTIKVMDGEDGRIQVGQDFSIKQRDIAGNVIEDFFSVGTILEVTPRVIEQNDTTFVHLDIVAERSTAQPDPVSTIINKQQASTQALLLDGEATVIAGLYSTEQSEVRRGIPILKDLPPWFFGLRYLFGYNSSDTQMRELVILLQADLEPTIPERISEDGEYKGKYELLRDERQRMRDEVKESQKAKEKEAGFETDEFEEDKTEAPENEVKEEPKKEEEPQNDSDEAEEINTDEEQPVKLEDDTKKKEPAITDPEVKTEKVELNLGGDQPIEADPLDVEVNKDESTTPEDNQQIDSPKNESKNYYIIGGAFEKVSNAKKFRDRLIQQGYGDAVIIKKNGNGWRFVAYNAFDELENARRALKDIKQKDSDAWLYQAN</sequence>
<evidence type="ECO:0000313" key="9">
    <source>
        <dbReference type="Proteomes" id="UP000479132"/>
    </source>
</evidence>
<accession>A0A6M1SVM6</accession>
<proteinExistence type="inferred from homology"/>
<dbReference type="GO" id="GO:0009306">
    <property type="term" value="P:protein secretion"/>
    <property type="evidence" value="ECO:0007669"/>
    <property type="project" value="InterPro"/>
</dbReference>
<dbReference type="Pfam" id="PF00263">
    <property type="entry name" value="Secretin"/>
    <property type="match status" value="1"/>
</dbReference>
<feature type="signal peptide" evidence="6">
    <location>
        <begin position="1"/>
        <end position="26"/>
    </location>
</feature>
<feature type="compositionally biased region" description="Acidic residues" evidence="5">
    <location>
        <begin position="465"/>
        <end position="474"/>
    </location>
</feature>